<name>A0A855N9D6_CAMHY</name>
<organism evidence="5 6">
    <name type="scientific">Campylobacter hyointestinalis subsp. hyointestinalis</name>
    <dbReference type="NCBI Taxonomy" id="91352"/>
    <lineage>
        <taxon>Bacteria</taxon>
        <taxon>Pseudomonadati</taxon>
        <taxon>Campylobacterota</taxon>
        <taxon>Epsilonproteobacteria</taxon>
        <taxon>Campylobacterales</taxon>
        <taxon>Campylobacteraceae</taxon>
        <taxon>Campylobacter</taxon>
    </lineage>
</organism>
<dbReference type="InterPro" id="IPR039424">
    <property type="entry name" value="SBP_5"/>
</dbReference>
<feature type="domain" description="Solute-binding protein family 5" evidence="4">
    <location>
        <begin position="91"/>
        <end position="453"/>
    </location>
</feature>
<comment type="similarity">
    <text evidence="1">Belongs to the bacterial solute-binding protein 5 family.</text>
</comment>
<dbReference type="Pfam" id="PF00496">
    <property type="entry name" value="SBP_bac_5"/>
    <property type="match status" value="1"/>
</dbReference>
<evidence type="ECO:0000313" key="5">
    <source>
        <dbReference type="EMBL" id="PPB70518.1"/>
    </source>
</evidence>
<evidence type="ECO:0000313" key="6">
    <source>
        <dbReference type="Proteomes" id="UP000239685"/>
    </source>
</evidence>
<evidence type="ECO:0000259" key="4">
    <source>
        <dbReference type="Pfam" id="PF00496"/>
    </source>
</evidence>
<dbReference type="Proteomes" id="UP000239685">
    <property type="component" value="Unassembled WGS sequence"/>
</dbReference>
<comment type="caution">
    <text evidence="5">The sequence shown here is derived from an EMBL/GenBank/DDBJ whole genome shotgun (WGS) entry which is preliminary data.</text>
</comment>
<dbReference type="Gene3D" id="3.40.190.10">
    <property type="entry name" value="Periplasmic binding protein-like II"/>
    <property type="match status" value="1"/>
</dbReference>
<evidence type="ECO:0000256" key="3">
    <source>
        <dbReference type="ARBA" id="ARBA00022729"/>
    </source>
</evidence>
<reference evidence="5 6" key="1">
    <citation type="submission" date="2017-06" db="EMBL/GenBank/DDBJ databases">
        <title>Updating the genomic taxonomy and epidemiology of Campylobacter hyointestinalis; discovery in New Zealand farmed ruminants.</title>
        <authorList>
            <person name="Wilkinson D.A."/>
            <person name="Fayaz A."/>
            <person name="Biggs P.J."/>
            <person name="Midwinter A.C."/>
        </authorList>
    </citation>
    <scope>NUCLEOTIDE SEQUENCE [LARGE SCALE GENOMIC DNA]</scope>
    <source>
        <strain evidence="5 6">S1614a</strain>
    </source>
</reference>
<accession>A0A855N9D6</accession>
<gene>
    <name evidence="5" type="ORF">CDQ78_08550</name>
</gene>
<dbReference type="AlphaFoldDB" id="A0A855N9D6"/>
<dbReference type="Gene3D" id="3.10.105.10">
    <property type="entry name" value="Dipeptide-binding Protein, Domain 3"/>
    <property type="match status" value="1"/>
</dbReference>
<evidence type="ECO:0000256" key="2">
    <source>
        <dbReference type="ARBA" id="ARBA00022448"/>
    </source>
</evidence>
<evidence type="ECO:0000256" key="1">
    <source>
        <dbReference type="ARBA" id="ARBA00005695"/>
    </source>
</evidence>
<dbReference type="PANTHER" id="PTHR30290">
    <property type="entry name" value="PERIPLASMIC BINDING COMPONENT OF ABC TRANSPORTER"/>
    <property type="match status" value="1"/>
</dbReference>
<protein>
    <submittedName>
        <fullName evidence="5">Peptide ABC transporter substrate-binding protein</fullName>
    </submittedName>
</protein>
<dbReference type="InterPro" id="IPR000914">
    <property type="entry name" value="SBP_5_dom"/>
</dbReference>
<dbReference type="SUPFAM" id="SSF53850">
    <property type="entry name" value="Periplasmic binding protein-like II"/>
    <property type="match status" value="1"/>
</dbReference>
<dbReference type="EMBL" id="NIQP01000010">
    <property type="protein sequence ID" value="PPB70518.1"/>
    <property type="molecule type" value="Genomic_DNA"/>
</dbReference>
<dbReference type="PANTHER" id="PTHR30290:SF9">
    <property type="entry name" value="OLIGOPEPTIDE-BINDING PROTEIN APPA"/>
    <property type="match status" value="1"/>
</dbReference>
<keyword evidence="2" id="KW-0813">Transport</keyword>
<proteinExistence type="inferred from homology"/>
<dbReference type="GO" id="GO:1904680">
    <property type="term" value="F:peptide transmembrane transporter activity"/>
    <property type="evidence" value="ECO:0007669"/>
    <property type="project" value="TreeGrafter"/>
</dbReference>
<sequence>MYLVWDIALLKFIALFFSYFLWLNAFSWASDLSYLVNEFEYRDDTTKDNKAKQLHPNSHINIFLPSIPYSYIAKSTNAGLIRSYDNEQGWVYDLAKSHKRVDEFTYIFELRKNLKFQNGTDFSIDDAIYNLNFFKKNPFLYTNIDKIDFEVYKLDETHLKIILKQPYEMFLTDLARVYFYTKEYIEKYNPIGEETGTANRAAGAFGMGPYIIKSGYARGDRHTDKIELEANPFYWNKEYPKIRYITVYTQLSIKQAMDDITKFEGKLDLAPIPFNKKLDVITSKYAKLIVSKSTDNITIFFNLINGNKKLLNKDVRIALNQALNRKNLLKFVYKNEGKISPFTASINYKVVEEIAKEESIKEDIFSKQKLNSLLNGLILEVFTQDRFLFLLKGIEYQLKEYGVKFNYKITSSEKDIYKQLLTTSSNKNRQKWDLLIWGNDDWYYQNPWTVFFIYENNSVWSTIPPDPIMQSYIDKFFITKTNSDEYKKVVKNILLRARAKAYTLRVPSPNKIIAVNKEVIFKPYQGGIIPLWEIEISNDHWSVRKDKHYPDKLKRPIKPKRYTHD</sequence>
<keyword evidence="3" id="KW-0732">Signal</keyword>
<dbReference type="GO" id="GO:0015833">
    <property type="term" value="P:peptide transport"/>
    <property type="evidence" value="ECO:0007669"/>
    <property type="project" value="TreeGrafter"/>
</dbReference>